<dbReference type="CDD" id="cd01887">
    <property type="entry name" value="IF2_eIF5B"/>
    <property type="match status" value="1"/>
</dbReference>
<feature type="compositionally biased region" description="Basic and acidic residues" evidence="12">
    <location>
        <begin position="145"/>
        <end position="187"/>
    </location>
</feature>
<dbReference type="Pfam" id="PF04760">
    <property type="entry name" value="IF2_N"/>
    <property type="match status" value="1"/>
</dbReference>
<feature type="compositionally biased region" description="Low complexity" evidence="12">
    <location>
        <begin position="61"/>
        <end position="74"/>
    </location>
</feature>
<dbReference type="SUPFAM" id="SSF52156">
    <property type="entry name" value="Initiation factor IF2/eIF5b, domain 3"/>
    <property type="match status" value="1"/>
</dbReference>
<proteinExistence type="inferred from homology"/>
<organism evidence="14 15">
    <name type="scientific">Pararoseomonas baculiformis</name>
    <dbReference type="NCBI Taxonomy" id="2820812"/>
    <lineage>
        <taxon>Bacteria</taxon>
        <taxon>Pseudomonadati</taxon>
        <taxon>Pseudomonadota</taxon>
        <taxon>Alphaproteobacteria</taxon>
        <taxon>Acetobacterales</taxon>
        <taxon>Acetobacteraceae</taxon>
        <taxon>Pararoseomonas</taxon>
    </lineage>
</organism>
<gene>
    <name evidence="9 14" type="primary">infB</name>
    <name evidence="14" type="ORF">J8J14_16565</name>
</gene>
<comment type="similarity">
    <text evidence="2 9 10">Belongs to the TRAFAC class translation factor GTPase superfamily. Classic translation factor GTPase family. IF-2 subfamily.</text>
</comment>
<dbReference type="Gene3D" id="3.40.50.10050">
    <property type="entry name" value="Translation initiation factor IF- 2, domain 3"/>
    <property type="match status" value="1"/>
</dbReference>
<evidence type="ECO:0000256" key="3">
    <source>
        <dbReference type="ARBA" id="ARBA00020675"/>
    </source>
</evidence>
<dbReference type="InterPro" id="IPR009000">
    <property type="entry name" value="Transl_B-barrel_sf"/>
</dbReference>
<dbReference type="Pfam" id="PF22042">
    <property type="entry name" value="EF-G_D2"/>
    <property type="match status" value="1"/>
</dbReference>
<evidence type="ECO:0000256" key="11">
    <source>
        <dbReference type="RuleBase" id="RU000645"/>
    </source>
</evidence>
<evidence type="ECO:0000256" key="2">
    <source>
        <dbReference type="ARBA" id="ARBA00007733"/>
    </source>
</evidence>
<comment type="function">
    <text evidence="9 10">One of the essential components for the initiation of protein synthesis. Protects formylmethionyl-tRNA from spontaneous hydrolysis and promotes its binding to the 30S ribosomal subunits. Also involved in the hydrolysis of GTP during the formation of the 70S ribosomal complex.</text>
</comment>
<feature type="compositionally biased region" description="Low complexity" evidence="12">
    <location>
        <begin position="87"/>
        <end position="107"/>
    </location>
</feature>
<dbReference type="PROSITE" id="PS51722">
    <property type="entry name" value="G_TR_2"/>
    <property type="match status" value="1"/>
</dbReference>
<dbReference type="GO" id="GO:0003743">
    <property type="term" value="F:translation initiation factor activity"/>
    <property type="evidence" value="ECO:0007669"/>
    <property type="project" value="UniProtKB-KW"/>
</dbReference>
<dbReference type="Pfam" id="PF11987">
    <property type="entry name" value="IF-2"/>
    <property type="match status" value="1"/>
</dbReference>
<dbReference type="HAMAP" id="MF_00100_B">
    <property type="entry name" value="IF_2_B"/>
    <property type="match status" value="1"/>
</dbReference>
<evidence type="ECO:0000256" key="8">
    <source>
        <dbReference type="ARBA" id="ARBA00023134"/>
    </source>
</evidence>
<dbReference type="InterPro" id="IPR006847">
    <property type="entry name" value="IF2_N"/>
</dbReference>
<dbReference type="RefSeq" id="WP_209380653.1">
    <property type="nucleotide sequence ID" value="NZ_JAGIZB010000016.1"/>
</dbReference>
<feature type="region of interest" description="Disordered" evidence="12">
    <location>
        <begin position="1"/>
        <end position="486"/>
    </location>
</feature>
<dbReference type="CDD" id="cd03692">
    <property type="entry name" value="mtIF2_IVc"/>
    <property type="match status" value="1"/>
</dbReference>
<feature type="compositionally biased region" description="Polar residues" evidence="12">
    <location>
        <begin position="29"/>
        <end position="45"/>
    </location>
</feature>
<keyword evidence="8 9" id="KW-0342">GTP-binding</keyword>
<feature type="compositionally biased region" description="Gly residues" evidence="12">
    <location>
        <begin position="385"/>
        <end position="405"/>
    </location>
</feature>
<dbReference type="PANTHER" id="PTHR43381:SF5">
    <property type="entry name" value="TR-TYPE G DOMAIN-CONTAINING PROTEIN"/>
    <property type="match status" value="1"/>
</dbReference>
<comment type="caution">
    <text evidence="9">Lacks conserved residue(s) required for the propagation of feature annotation.</text>
</comment>
<feature type="compositionally biased region" description="Low complexity" evidence="12">
    <location>
        <begin position="339"/>
        <end position="350"/>
    </location>
</feature>
<protein>
    <recommendedName>
        <fullName evidence="3 9">Translation initiation factor IF-2</fullName>
    </recommendedName>
</protein>
<feature type="compositionally biased region" description="Gly residues" evidence="12">
    <location>
        <begin position="283"/>
        <end position="299"/>
    </location>
</feature>
<keyword evidence="6 9" id="KW-0547">Nucleotide-binding</keyword>
<dbReference type="Pfam" id="PF00009">
    <property type="entry name" value="GTP_EFTU"/>
    <property type="match status" value="1"/>
</dbReference>
<evidence type="ECO:0000256" key="1">
    <source>
        <dbReference type="ARBA" id="ARBA00004496"/>
    </source>
</evidence>
<evidence type="ECO:0000256" key="12">
    <source>
        <dbReference type="SAM" id="MobiDB-lite"/>
    </source>
</evidence>
<feature type="compositionally biased region" description="Gly residues" evidence="12">
    <location>
        <begin position="359"/>
        <end position="377"/>
    </location>
</feature>
<dbReference type="PROSITE" id="PS01176">
    <property type="entry name" value="IF2"/>
    <property type="match status" value="1"/>
</dbReference>
<dbReference type="EMBL" id="JAGIZB010000016">
    <property type="protein sequence ID" value="MBP0446389.1"/>
    <property type="molecule type" value="Genomic_DNA"/>
</dbReference>
<feature type="binding site" evidence="9">
    <location>
        <begin position="722"/>
        <end position="725"/>
    </location>
    <ligand>
        <name>GTP</name>
        <dbReference type="ChEBI" id="CHEBI:37565"/>
    </ligand>
</feature>
<feature type="compositionally biased region" description="Basic and acidic residues" evidence="12">
    <location>
        <begin position="243"/>
        <end position="261"/>
    </location>
</feature>
<evidence type="ECO:0000259" key="13">
    <source>
        <dbReference type="PROSITE" id="PS51722"/>
    </source>
</evidence>
<name>A0ABS4AHP3_9PROT</name>
<evidence type="ECO:0000256" key="5">
    <source>
        <dbReference type="ARBA" id="ARBA00022540"/>
    </source>
</evidence>
<feature type="binding site" evidence="9">
    <location>
        <begin position="668"/>
        <end position="672"/>
    </location>
    <ligand>
        <name>GTP</name>
        <dbReference type="ChEBI" id="CHEBI:37565"/>
    </ligand>
</feature>
<keyword evidence="7 9" id="KW-0648">Protein biosynthesis</keyword>
<dbReference type="InterPro" id="IPR005225">
    <property type="entry name" value="Small_GTP-bd"/>
</dbReference>
<dbReference type="InterPro" id="IPR027417">
    <property type="entry name" value="P-loop_NTPase"/>
</dbReference>
<dbReference type="InterPro" id="IPR044145">
    <property type="entry name" value="IF2_II"/>
</dbReference>
<evidence type="ECO:0000256" key="4">
    <source>
        <dbReference type="ARBA" id="ARBA00022490"/>
    </source>
</evidence>
<dbReference type="Gene3D" id="2.40.30.10">
    <property type="entry name" value="Translation factors"/>
    <property type="match status" value="2"/>
</dbReference>
<dbReference type="SUPFAM" id="SSF52540">
    <property type="entry name" value="P-loop containing nucleoside triphosphate hydrolases"/>
    <property type="match status" value="1"/>
</dbReference>
<feature type="compositionally biased region" description="Basic and acidic residues" evidence="12">
    <location>
        <begin position="118"/>
        <end position="137"/>
    </location>
</feature>
<dbReference type="PANTHER" id="PTHR43381">
    <property type="entry name" value="TRANSLATION INITIATION FACTOR IF-2-RELATED"/>
    <property type="match status" value="1"/>
</dbReference>
<keyword evidence="15" id="KW-1185">Reference proteome</keyword>
<sequence>MSDENGQDQGKGRLSLRPGGRMELGKTEQAGSVRQSFSHGRSKTVQVEVVKKRAGGPGGAPSPAGGAPSRPAGPQAGGPAAGGPRAGGPQRAGGPRAGGPAAAPGRPLTQGEQANRLRVLEEMRRQEAERQRVEREQQALMVRSAAEEAARRAEDDRRAAEEAERAAAEARRNQEEAARRAEEERRAASTAQPAAPARDEPAPAPAPSAAPAPAPRAPERPAPVAARPAPEAPRVPQPSRALYQDRDRGGDRAGYGDRGGDRGYAPRPGGAPSGDRGYVMRTGGPGGDRGGDRGAPGGDRGGDRGYAPRPGGAPSGDRGYVMRTGGPGGDRGGPGGDRGYAPRPGGAPSGDRGYAPRTGGPGGDRGGDRGGPGGDRGGYAQRPSGPGGFGPRAGGPGGGYGGGSGAPLAARRPGPVPSGAPAGGAAGKLSLRPRGPGDAPVPGMEEEGRRSPPRRLGTAPAAAARKAAPAPAKKGMGPSDRKREGRIDVAAAIEGDDDRGRSLASVRRARERERRQAELARLRSGQERVVRDVVIPDIITVQELANRMAARAGEVVKALFRMGVMATITQSIDADTAELVATEFGHRIRRVSEADVEQGLEGEVDAEEALEPRPPVVTIMGHVDHGKTSLLDALRKTDVAAREAGGITQHIGAYMIQIPSGDRVTFIDTPGHEAFTAMRARGASVTDMVVLVVAADDGVMPQTVEAIKHAQAANVPMIVAINKIDKPGVNPDRVRNELLQHEVVVESLGGDTQEIQVSALKGTGLDKLLEAIILQSEVLDLKANPNRAAEGTVIESKLDKGRGPVATVLVQKGTLNQGDIVVAGAEWGRVRAIIDDMGIPLTGAEPSEPVEILGLSGVPSAGETFVAVEDETRAREITEFRQRKLREKQAAAAGAARGTLNDMLARIQAGEQKEVAVVVKADVQGSAEALGVTLGKLSREEVRVRVLHSAVGQITESDIQLAKASNAVVVAFNVRATTQAREMANRDGVEIRYYSIIYEVADDIEKLVKGKLAPIQREKFLGYAQILQVFEVKRLGNIAGCRVTEGVVKRGAGVRLLRDGIVIHQGTLSTLRRFKDDVKEVANGYECGMSFHNYNDIRVGDQIECYETETVAAD</sequence>
<evidence type="ECO:0000256" key="10">
    <source>
        <dbReference type="RuleBase" id="RU000644"/>
    </source>
</evidence>
<evidence type="ECO:0000313" key="14">
    <source>
        <dbReference type="EMBL" id="MBP0446389.1"/>
    </source>
</evidence>
<feature type="binding site" evidence="9">
    <location>
        <begin position="621"/>
        <end position="628"/>
    </location>
    <ligand>
        <name>GTP</name>
        <dbReference type="ChEBI" id="CHEBI:37565"/>
    </ligand>
</feature>
<feature type="compositionally biased region" description="Pro residues" evidence="12">
    <location>
        <begin position="202"/>
        <end position="216"/>
    </location>
</feature>
<dbReference type="InterPro" id="IPR013575">
    <property type="entry name" value="IF2_assoc_dom_bac"/>
</dbReference>
<feature type="domain" description="Tr-type G" evidence="13">
    <location>
        <begin position="612"/>
        <end position="782"/>
    </location>
</feature>
<evidence type="ECO:0000256" key="7">
    <source>
        <dbReference type="ARBA" id="ARBA00022917"/>
    </source>
</evidence>
<dbReference type="InterPro" id="IPR023115">
    <property type="entry name" value="TIF_IF2_dom3"/>
</dbReference>
<dbReference type="InterPro" id="IPR015760">
    <property type="entry name" value="TIF_IF2"/>
</dbReference>
<feature type="compositionally biased region" description="Low complexity" evidence="12">
    <location>
        <begin position="406"/>
        <end position="420"/>
    </location>
</feature>
<dbReference type="InterPro" id="IPR053905">
    <property type="entry name" value="EF-G-like_DII"/>
</dbReference>
<keyword evidence="5 9" id="KW-0396">Initiation factor</keyword>
<feature type="compositionally biased region" description="Gly residues" evidence="12">
    <location>
        <begin position="75"/>
        <end position="86"/>
    </location>
</feature>
<dbReference type="InterPro" id="IPR004161">
    <property type="entry name" value="EFTu-like_2"/>
</dbReference>
<comment type="caution">
    <text evidence="14">The sequence shown here is derived from an EMBL/GenBank/DDBJ whole genome shotgun (WGS) entry which is preliminary data.</text>
</comment>
<feature type="compositionally biased region" description="Gly residues" evidence="12">
    <location>
        <begin position="325"/>
        <end position="338"/>
    </location>
</feature>
<keyword evidence="4 9" id="KW-0963">Cytoplasm</keyword>
<dbReference type="Proteomes" id="UP000681594">
    <property type="component" value="Unassembled WGS sequence"/>
</dbReference>
<dbReference type="NCBIfam" id="TIGR00487">
    <property type="entry name" value="IF-2"/>
    <property type="match status" value="1"/>
</dbReference>
<comment type="subcellular location">
    <subcellularLocation>
        <location evidence="1 9 11">Cytoplasm</location>
    </subcellularLocation>
</comment>
<dbReference type="Pfam" id="PF08364">
    <property type="entry name" value="IF2_assoc"/>
    <property type="match status" value="1"/>
</dbReference>
<reference evidence="14 15" key="1">
    <citation type="submission" date="2021-03" db="EMBL/GenBank/DDBJ databases">
        <authorList>
            <person name="So Y."/>
        </authorList>
    </citation>
    <scope>NUCLEOTIDE SEQUENCE [LARGE SCALE GENOMIC DNA]</scope>
    <source>
        <strain evidence="14 15">SSH11</strain>
    </source>
</reference>
<dbReference type="CDD" id="cd03702">
    <property type="entry name" value="IF2_mtIF2_II"/>
    <property type="match status" value="1"/>
</dbReference>
<dbReference type="Gene3D" id="3.40.50.300">
    <property type="entry name" value="P-loop containing nucleotide triphosphate hydrolases"/>
    <property type="match status" value="1"/>
</dbReference>
<dbReference type="NCBIfam" id="TIGR00231">
    <property type="entry name" value="small_GTP"/>
    <property type="match status" value="1"/>
</dbReference>
<dbReference type="InterPro" id="IPR000178">
    <property type="entry name" value="TF_IF2_bacterial-like"/>
</dbReference>
<dbReference type="SUPFAM" id="SSF50447">
    <property type="entry name" value="Translation proteins"/>
    <property type="match status" value="2"/>
</dbReference>
<feature type="compositionally biased region" description="Low complexity" evidence="12">
    <location>
        <begin position="459"/>
        <end position="474"/>
    </location>
</feature>
<dbReference type="InterPro" id="IPR000795">
    <property type="entry name" value="T_Tr_GTP-bd_dom"/>
</dbReference>
<evidence type="ECO:0000256" key="9">
    <source>
        <dbReference type="HAMAP-Rule" id="MF_00100"/>
    </source>
</evidence>
<evidence type="ECO:0000313" key="15">
    <source>
        <dbReference type="Proteomes" id="UP000681594"/>
    </source>
</evidence>
<evidence type="ECO:0000256" key="6">
    <source>
        <dbReference type="ARBA" id="ARBA00022741"/>
    </source>
</evidence>
<dbReference type="InterPro" id="IPR036925">
    <property type="entry name" value="TIF_IF2_dom3_sf"/>
</dbReference>
<accession>A0ABS4AHP3</accession>
<dbReference type="Pfam" id="PF03144">
    <property type="entry name" value="GTP_EFTU_D2"/>
    <property type="match status" value="1"/>
</dbReference>